<dbReference type="OrthoDB" id="8883818at2759"/>
<dbReference type="InterPro" id="IPR036322">
    <property type="entry name" value="WD40_repeat_dom_sf"/>
</dbReference>
<evidence type="ECO:0008006" key="5">
    <source>
        <dbReference type="Google" id="ProtNLM"/>
    </source>
</evidence>
<evidence type="ECO:0000313" key="4">
    <source>
        <dbReference type="Proteomes" id="UP000224634"/>
    </source>
</evidence>
<dbReference type="STRING" id="1447883.A0A2B7Z4B9"/>
<dbReference type="SMART" id="SM00320">
    <property type="entry name" value="WD40"/>
    <property type="match status" value="6"/>
</dbReference>
<accession>A0A2B7Z4B9</accession>
<dbReference type="Gene3D" id="2.130.10.10">
    <property type="entry name" value="YVTN repeat-like/Quinoprotein amine dehydrogenase"/>
    <property type="match status" value="2"/>
</dbReference>
<dbReference type="GO" id="GO:0030686">
    <property type="term" value="C:90S preribosome"/>
    <property type="evidence" value="ECO:0007669"/>
    <property type="project" value="InterPro"/>
</dbReference>
<name>A0A2B7Z4B9_POLH7</name>
<dbReference type="SUPFAM" id="SSF50978">
    <property type="entry name" value="WD40 repeat-like"/>
    <property type="match status" value="2"/>
</dbReference>
<feature type="repeat" description="WD" evidence="1">
    <location>
        <begin position="277"/>
        <end position="318"/>
    </location>
</feature>
<evidence type="ECO:0000256" key="1">
    <source>
        <dbReference type="PROSITE-ProRule" id="PRU00221"/>
    </source>
</evidence>
<protein>
    <recommendedName>
        <fullName evidence="5">Anaphase-promoting complex subunit 4 WD40 domain-containing protein</fullName>
    </recommendedName>
</protein>
<dbReference type="PANTHER" id="PTHR44163:SF1">
    <property type="entry name" value="U3 SMALL NUCLEOLAR RNA-ASSOCIATED PROTEIN 4 HOMOLOG"/>
    <property type="match status" value="1"/>
</dbReference>
<evidence type="ECO:0000313" key="3">
    <source>
        <dbReference type="EMBL" id="PGH28083.1"/>
    </source>
</evidence>
<organism evidence="3 4">
    <name type="scientific">Polytolypa hystricis (strain UAMH7299)</name>
    <dbReference type="NCBI Taxonomy" id="1447883"/>
    <lineage>
        <taxon>Eukaryota</taxon>
        <taxon>Fungi</taxon>
        <taxon>Dikarya</taxon>
        <taxon>Ascomycota</taxon>
        <taxon>Pezizomycotina</taxon>
        <taxon>Eurotiomycetes</taxon>
        <taxon>Eurotiomycetidae</taxon>
        <taxon>Onygenales</taxon>
        <taxon>Onygenales incertae sedis</taxon>
        <taxon>Polytolypa</taxon>
    </lineage>
</organism>
<feature type="repeat" description="WD" evidence="1">
    <location>
        <begin position="549"/>
        <end position="590"/>
    </location>
</feature>
<feature type="compositionally biased region" description="Polar residues" evidence="2">
    <location>
        <begin position="904"/>
        <end position="913"/>
    </location>
</feature>
<sequence>MDVHRCRFVPYNPQAINALAFSHPPSVDISGRGVPTLRLAIGRANGDIEIWNPLRGVWFQESILRGGKDRSIEGLAWTLDPSEVDGEGIKLPGKLRLFSIGYSSVVTEWDLEKGLPARHSSGNFGEIWCLAAQPRWKPTQKDEDGKPLSPAEGEYTGQHLAAGCADGSIVILSTEDGDLKYLRTVRPSTRKARVLSLAFQDRNTVVAGYADSSIRVFDIRSGKLIRTMSLGKGPAKGTKELLVWSVKCLPAGGIVSGDSAGEIRFWDAKNYSLIQRLQGHQADVLDIAVSADGETVISGGADQRTAIYKMKGGKKDKSRRWAEATHRRYHTHDVKAFAVYETKNISIVVSGGLDTTPVVVPLREYGKENHRKLPSLPQCPQLSSSPASRLLMGWWEREVNFWQVPKRFSTNDDDILDGQSHRLVGKVLIQGEENISSAAMSLDGKLLVAATTSQVKMFGLKRRKGEDKSVLRVNKIELPSEVSNYGAKVVSISPDSQWLCLVRPDNNVYLAKIVADPESKGGAQVLTKLSKLTRPSRVTRHEKHQHGTLGAYERTIRCVTFSHDSKVVACGDLDGFVDTWSLEEMQEPVHKTKVNGKASSDSSDDDSSDDEDTPPVIEGQHWILTPSELPIPRLNSGILLLSFRPRTPASPKSLTNGVSPKKSTMSSAGNADRLIVLTAEHQLCEFDVQQGKLSDWSRRNPKTYLPQEFTVLKDRAMGGIWDVHQRLWLYGPAWMWMFDLTQDFPPPGEAGETQDVVVSSSAASNKRKREEDERMDKLNSGAGDRMHLSQSDVGLGRKMRKIVGPDESTAEWISLEKQKRPEDAGIGEEDQDGYDPSFAANDVTLARLRREQQSQTFTDDEDEDEQAHSSKPHHLTHGTAPPPPLRPSGTGQIAVAVVIHTRPNGHSNENQQTRTDDRSVKQVEPASEPKPTMERRRWWHTYKYREVLGIVPLGPVDTQDVSEDAADVPLEVAVIERPMWDVQLPGRYIRDYE</sequence>
<dbReference type="InterPro" id="IPR001680">
    <property type="entry name" value="WD40_rpt"/>
</dbReference>
<feature type="compositionally biased region" description="Basic and acidic residues" evidence="2">
    <location>
        <begin position="768"/>
        <end position="777"/>
    </location>
</feature>
<dbReference type="PANTHER" id="PTHR44163">
    <property type="entry name" value="U3 SMALL NUCLEOLAR RNA-ASSOCIATED PROTEIN 4 HOMOLOG"/>
    <property type="match status" value="1"/>
</dbReference>
<dbReference type="AlphaFoldDB" id="A0A2B7Z4B9"/>
<comment type="caution">
    <text evidence="3">The sequence shown here is derived from an EMBL/GenBank/DDBJ whole genome shotgun (WGS) entry which is preliminary data.</text>
</comment>
<dbReference type="Pfam" id="PF00400">
    <property type="entry name" value="WD40"/>
    <property type="match status" value="2"/>
</dbReference>
<feature type="compositionally biased region" description="Basic and acidic residues" evidence="2">
    <location>
        <begin position="814"/>
        <end position="823"/>
    </location>
</feature>
<feature type="compositionally biased region" description="Acidic residues" evidence="2">
    <location>
        <begin position="602"/>
        <end position="613"/>
    </location>
</feature>
<dbReference type="GO" id="GO:0032040">
    <property type="term" value="C:small-subunit processome"/>
    <property type="evidence" value="ECO:0007669"/>
    <property type="project" value="TreeGrafter"/>
</dbReference>
<dbReference type="InterPro" id="IPR046351">
    <property type="entry name" value="UTP4"/>
</dbReference>
<dbReference type="Proteomes" id="UP000224634">
    <property type="component" value="Unassembled WGS sequence"/>
</dbReference>
<keyword evidence="1" id="KW-0853">WD repeat</keyword>
<dbReference type="EMBL" id="PDNA01000002">
    <property type="protein sequence ID" value="PGH28083.1"/>
    <property type="molecule type" value="Genomic_DNA"/>
</dbReference>
<feature type="region of interest" description="Disordered" evidence="2">
    <location>
        <begin position="853"/>
        <end position="890"/>
    </location>
</feature>
<evidence type="ECO:0000256" key="2">
    <source>
        <dbReference type="SAM" id="MobiDB-lite"/>
    </source>
</evidence>
<gene>
    <name evidence="3" type="ORF">AJ80_00340</name>
</gene>
<proteinExistence type="predicted"/>
<dbReference type="PROSITE" id="PS50082">
    <property type="entry name" value="WD_REPEATS_2"/>
    <property type="match status" value="2"/>
</dbReference>
<dbReference type="GO" id="GO:0000462">
    <property type="term" value="P:maturation of SSU-rRNA from tricistronic rRNA transcript (SSU-rRNA, 5.8S rRNA, LSU-rRNA)"/>
    <property type="evidence" value="ECO:0007669"/>
    <property type="project" value="InterPro"/>
</dbReference>
<feature type="region of interest" description="Disordered" evidence="2">
    <location>
        <begin position="903"/>
        <end position="933"/>
    </location>
</feature>
<dbReference type="InterPro" id="IPR015943">
    <property type="entry name" value="WD40/YVTN_repeat-like_dom_sf"/>
</dbReference>
<reference evidence="3 4" key="1">
    <citation type="submission" date="2017-10" db="EMBL/GenBank/DDBJ databases">
        <title>Comparative genomics in systemic dimorphic fungi from Ajellomycetaceae.</title>
        <authorList>
            <person name="Munoz J.F."/>
            <person name="Mcewen J.G."/>
            <person name="Clay O.K."/>
            <person name="Cuomo C.A."/>
        </authorList>
    </citation>
    <scope>NUCLEOTIDE SEQUENCE [LARGE SCALE GENOMIC DNA]</scope>
    <source>
        <strain evidence="3 4">UAMH7299</strain>
    </source>
</reference>
<feature type="region of interest" description="Disordered" evidence="2">
    <location>
        <begin position="746"/>
        <end position="838"/>
    </location>
</feature>
<dbReference type="GO" id="GO:0034455">
    <property type="term" value="C:t-UTP complex"/>
    <property type="evidence" value="ECO:0007669"/>
    <property type="project" value="TreeGrafter"/>
</dbReference>
<feature type="region of interest" description="Disordered" evidence="2">
    <location>
        <begin position="587"/>
        <end position="617"/>
    </location>
</feature>
<dbReference type="GO" id="GO:0003723">
    <property type="term" value="F:RNA binding"/>
    <property type="evidence" value="ECO:0007669"/>
    <property type="project" value="TreeGrafter"/>
</dbReference>
<keyword evidence="4" id="KW-1185">Reference proteome</keyword>